<keyword evidence="10" id="KW-1185">Reference proteome</keyword>
<feature type="compositionally biased region" description="Polar residues" evidence="7">
    <location>
        <begin position="164"/>
        <end position="176"/>
    </location>
</feature>
<dbReference type="InterPro" id="IPR002547">
    <property type="entry name" value="tRNA-bd_dom"/>
</dbReference>
<dbReference type="GO" id="GO:0006412">
    <property type="term" value="P:translation"/>
    <property type="evidence" value="ECO:0007669"/>
    <property type="project" value="UniProtKB-KW"/>
</dbReference>
<evidence type="ECO:0000313" key="10">
    <source>
        <dbReference type="Proteomes" id="UP000886520"/>
    </source>
</evidence>
<dbReference type="Gene3D" id="2.40.50.140">
    <property type="entry name" value="Nucleic acid-binding proteins"/>
    <property type="match status" value="1"/>
</dbReference>
<evidence type="ECO:0000256" key="5">
    <source>
        <dbReference type="ARBA" id="ARBA00022917"/>
    </source>
</evidence>
<dbReference type="Pfam" id="PF21972">
    <property type="entry name" value="Arc1p_N_like"/>
    <property type="match status" value="1"/>
</dbReference>
<dbReference type="SUPFAM" id="SSF50249">
    <property type="entry name" value="Nucleic acid-binding proteins"/>
    <property type="match status" value="1"/>
</dbReference>
<name>A0A9D4ZBR6_ADICA</name>
<sequence length="439" mass="48280">MAVDSNGPAKPSALASLCNLLPPETLQQWINMDPLPSQLAQDAAMCEEAKHWLAFATAFEESKDWKSKLQCLNTHLLKKSVVFGSGMAISPVDIAVFLAVRHRVVSDVIPSSQDEYRNVVRWFDYIQGEDKVASAFQTVPIRKSQFEPQDYSDAKRLSKLDQKVASSESTLPTESVSEIKEDTKRLSKLDKKVASSESTLPTESVSEIKEDTKQQQLLNTKKAVKLAETKSPDTSSKVADRKEQEVKAGDTSREEKRGKKDKTAAPKNEEKKADDDTSVSALDIRVGLIIKVWKHPSADALFVEEIDLGESSVRQVVSGLARYLKEEDLLNRKVVLIANVKPGKLRDVVSAGLVLCASNPDHSSVEPLIVPDEAAVGERITFAGHEGKPEDVLNPKKKQLEKIFPDLYTDDNGIATYKGIPFMTSAGPCNSTLPKAPIK</sequence>
<dbReference type="SUPFAM" id="SSF47616">
    <property type="entry name" value="GST C-terminal domain-like"/>
    <property type="match status" value="1"/>
</dbReference>
<keyword evidence="4 6" id="KW-0694">RNA-binding</keyword>
<gene>
    <name evidence="9" type="ORF">GOP47_0016452</name>
</gene>
<evidence type="ECO:0000256" key="3">
    <source>
        <dbReference type="ARBA" id="ARBA00022555"/>
    </source>
</evidence>
<feature type="compositionally biased region" description="Polar residues" evidence="7">
    <location>
        <begin position="195"/>
        <end position="205"/>
    </location>
</feature>
<reference evidence="9" key="1">
    <citation type="submission" date="2021-01" db="EMBL/GenBank/DDBJ databases">
        <title>Adiantum capillus-veneris genome.</title>
        <authorList>
            <person name="Fang Y."/>
            <person name="Liao Q."/>
        </authorList>
    </citation>
    <scope>NUCLEOTIDE SEQUENCE</scope>
    <source>
        <strain evidence="9">H3</strain>
        <tissue evidence="9">Leaf</tissue>
    </source>
</reference>
<dbReference type="Proteomes" id="UP000886520">
    <property type="component" value="Chromosome 16"/>
</dbReference>
<evidence type="ECO:0000313" key="9">
    <source>
        <dbReference type="EMBL" id="KAI5068107.1"/>
    </source>
</evidence>
<dbReference type="PANTHER" id="PTHR11586">
    <property type="entry name" value="TRNA-AMINOACYLATION COFACTOR ARC1 FAMILY MEMBER"/>
    <property type="match status" value="1"/>
</dbReference>
<feature type="compositionally biased region" description="Basic and acidic residues" evidence="7">
    <location>
        <begin position="238"/>
        <end position="275"/>
    </location>
</feature>
<dbReference type="OrthoDB" id="197206at2759"/>
<dbReference type="FunFam" id="2.40.50.140:FF:000047">
    <property type="entry name" value="tyrosine--tRNA ligase, cytoplasmic isoform X2"/>
    <property type="match status" value="1"/>
</dbReference>
<dbReference type="InterPro" id="IPR012340">
    <property type="entry name" value="NA-bd_OB-fold"/>
</dbReference>
<protein>
    <recommendedName>
        <fullName evidence="8">tRNA-binding domain-containing protein</fullName>
    </recommendedName>
</protein>
<feature type="domain" description="TRNA-binding" evidence="8">
    <location>
        <begin position="278"/>
        <end position="381"/>
    </location>
</feature>
<dbReference type="Gene3D" id="1.20.1050.130">
    <property type="match status" value="1"/>
</dbReference>
<comment type="caution">
    <text evidence="9">The sequence shown here is derived from an EMBL/GenBank/DDBJ whole genome shotgun (WGS) entry which is preliminary data.</text>
</comment>
<evidence type="ECO:0000256" key="4">
    <source>
        <dbReference type="ARBA" id="ARBA00022884"/>
    </source>
</evidence>
<dbReference type="InterPro" id="IPR051270">
    <property type="entry name" value="Tyrosine-tRNA_ligase_regulator"/>
</dbReference>
<evidence type="ECO:0000256" key="1">
    <source>
        <dbReference type="ARBA" id="ARBA00004496"/>
    </source>
</evidence>
<organism evidence="9 10">
    <name type="scientific">Adiantum capillus-veneris</name>
    <name type="common">Maidenhair fern</name>
    <dbReference type="NCBI Taxonomy" id="13818"/>
    <lineage>
        <taxon>Eukaryota</taxon>
        <taxon>Viridiplantae</taxon>
        <taxon>Streptophyta</taxon>
        <taxon>Embryophyta</taxon>
        <taxon>Tracheophyta</taxon>
        <taxon>Polypodiopsida</taxon>
        <taxon>Polypodiidae</taxon>
        <taxon>Polypodiales</taxon>
        <taxon>Pteridineae</taxon>
        <taxon>Pteridaceae</taxon>
        <taxon>Vittarioideae</taxon>
        <taxon>Adiantum</taxon>
    </lineage>
</organism>
<evidence type="ECO:0000256" key="7">
    <source>
        <dbReference type="SAM" id="MobiDB-lite"/>
    </source>
</evidence>
<evidence type="ECO:0000256" key="6">
    <source>
        <dbReference type="PROSITE-ProRule" id="PRU00209"/>
    </source>
</evidence>
<feature type="compositionally biased region" description="Basic and acidic residues" evidence="7">
    <location>
        <begin position="177"/>
        <end position="194"/>
    </location>
</feature>
<dbReference type="GO" id="GO:0005737">
    <property type="term" value="C:cytoplasm"/>
    <property type="evidence" value="ECO:0007669"/>
    <property type="project" value="UniProtKB-SubCell"/>
</dbReference>
<dbReference type="AlphaFoldDB" id="A0A9D4ZBR6"/>
<dbReference type="InterPro" id="IPR053836">
    <property type="entry name" value="Arc1-like_N"/>
</dbReference>
<feature type="region of interest" description="Disordered" evidence="7">
    <location>
        <begin position="162"/>
        <end position="276"/>
    </location>
</feature>
<dbReference type="CDD" id="cd02799">
    <property type="entry name" value="tRNA_bind_EMAP-II_like"/>
    <property type="match status" value="1"/>
</dbReference>
<evidence type="ECO:0000256" key="2">
    <source>
        <dbReference type="ARBA" id="ARBA00022490"/>
    </source>
</evidence>
<dbReference type="Pfam" id="PF01588">
    <property type="entry name" value="tRNA_bind"/>
    <property type="match status" value="1"/>
</dbReference>
<dbReference type="PROSITE" id="PS50886">
    <property type="entry name" value="TRBD"/>
    <property type="match status" value="1"/>
</dbReference>
<dbReference type="GO" id="GO:0000049">
    <property type="term" value="F:tRNA binding"/>
    <property type="evidence" value="ECO:0007669"/>
    <property type="project" value="UniProtKB-UniRule"/>
</dbReference>
<keyword evidence="5" id="KW-0648">Protein biosynthesis</keyword>
<evidence type="ECO:0000259" key="8">
    <source>
        <dbReference type="PROSITE" id="PS50886"/>
    </source>
</evidence>
<keyword evidence="2" id="KW-0963">Cytoplasm</keyword>
<keyword evidence="3 6" id="KW-0820">tRNA-binding</keyword>
<comment type="subcellular location">
    <subcellularLocation>
        <location evidence="1">Cytoplasm</location>
    </subcellularLocation>
</comment>
<dbReference type="InterPro" id="IPR036282">
    <property type="entry name" value="Glutathione-S-Trfase_C_sf"/>
</dbReference>
<dbReference type="PANTHER" id="PTHR11586:SF33">
    <property type="entry name" value="AMINOACYL TRNA SYNTHASE COMPLEX-INTERACTING MULTIFUNCTIONAL PROTEIN 1"/>
    <property type="match status" value="1"/>
</dbReference>
<accession>A0A9D4ZBR6</accession>
<proteinExistence type="predicted"/>
<dbReference type="GO" id="GO:0032991">
    <property type="term" value="C:protein-containing complex"/>
    <property type="evidence" value="ECO:0007669"/>
    <property type="project" value="UniProtKB-ARBA"/>
</dbReference>
<dbReference type="EMBL" id="JABFUD020000016">
    <property type="protein sequence ID" value="KAI5068107.1"/>
    <property type="molecule type" value="Genomic_DNA"/>
</dbReference>